<accession>A0AAJ4MNK3</accession>
<evidence type="ECO:0000313" key="2">
    <source>
        <dbReference type="EMBL" id="QSX94192.1"/>
    </source>
</evidence>
<dbReference type="GO" id="GO:0004197">
    <property type="term" value="F:cysteine-type endopeptidase activity"/>
    <property type="evidence" value="ECO:0007669"/>
    <property type="project" value="InterPro"/>
</dbReference>
<dbReference type="RefSeq" id="WP_151095269.1">
    <property type="nucleotide sequence ID" value="NZ_CP071520.1"/>
</dbReference>
<dbReference type="Gene3D" id="3.40.50.1460">
    <property type="match status" value="1"/>
</dbReference>
<feature type="domain" description="Peptidase C14 caspase" evidence="1">
    <location>
        <begin position="16"/>
        <end position="241"/>
    </location>
</feature>
<dbReference type="Pfam" id="PF00656">
    <property type="entry name" value="Peptidase_C14"/>
    <property type="match status" value="1"/>
</dbReference>
<proteinExistence type="predicted"/>
<sequence>MTDLRYILKTSYTNSRALIIGINKYKEAPPLSYAVSDALGVRQELINTLKFKPENIVCLQDEGATKAEILKNYLRLANDDVDVDDRIIIFFAGHGDTRRGNRGEVGYLVPHDAVMDDLSTFIRWNDLTRDSELIRAKHMLFIMDACYGGLALKRSLHAGSARFLKDMMLRFSRQVLTAGKANEEVADANGPLADHSIFTGHLLEGIRGKAFGESGVLTATALMAYVYSKVSNDINSNQTPHYGHFEGDGDFVLLAPRLDREDEKADRDIDSLLIVPYPDEPPCLATTDEKIKKVKSLLAADSSSIELHDVVVDEMRHFLSQSGVGIFPTSGESGTAEVISRVSRYEYVVNDLALIASCMSYWGRPVHNALFQKIFSRVTDNIDTSGGMSNLLAMRIYPLIIAAYCAGIAAVEGGRYDSLAVMFNTAVDIVEYGTQPQLVIDLLSQGISEIGQSIFKQLPGHERNRVPMSEHLYKELQPKLDDILFIGRNYERSYDDFEVLLALACADRKLKRSDRIWGPIGRFGWKAYSSSDNPLERIIFQATAQGLNWAPLRAGMFDGSKERFEYVSTQYRELIGGLNWH</sequence>
<dbReference type="InterPro" id="IPR029030">
    <property type="entry name" value="Caspase-like_dom_sf"/>
</dbReference>
<protein>
    <submittedName>
        <fullName evidence="2">Caspase family protein</fullName>
    </submittedName>
</protein>
<name>A0AAJ4MNK3_9BURK</name>
<dbReference type="InterPro" id="IPR011600">
    <property type="entry name" value="Pept_C14_caspase"/>
</dbReference>
<organism evidence="2 3">
    <name type="scientific">Janthinobacterium lividum</name>
    <dbReference type="NCBI Taxonomy" id="29581"/>
    <lineage>
        <taxon>Bacteria</taxon>
        <taxon>Pseudomonadati</taxon>
        <taxon>Pseudomonadota</taxon>
        <taxon>Betaproteobacteria</taxon>
        <taxon>Burkholderiales</taxon>
        <taxon>Oxalobacteraceae</taxon>
        <taxon>Janthinobacterium</taxon>
    </lineage>
</organism>
<evidence type="ECO:0000313" key="3">
    <source>
        <dbReference type="Proteomes" id="UP000662821"/>
    </source>
</evidence>
<dbReference type="EMBL" id="CP071520">
    <property type="protein sequence ID" value="QSX94192.1"/>
    <property type="molecule type" value="Genomic_DNA"/>
</dbReference>
<dbReference type="Proteomes" id="UP000662821">
    <property type="component" value="Chromosome"/>
</dbReference>
<evidence type="ECO:0000259" key="1">
    <source>
        <dbReference type="Pfam" id="PF00656"/>
    </source>
</evidence>
<gene>
    <name evidence="2" type="ORF">J3P46_15660</name>
</gene>
<reference evidence="2 3" key="1">
    <citation type="submission" date="2021-03" db="EMBL/GenBank/DDBJ databases">
        <title>Draft genome sequence of Janthinobacterium sp. strain PLB02 isolated from infected primmorphs (Lubomirskia baicalensis).</title>
        <authorList>
            <person name="Chernogor L.I."/>
            <person name="Belikov S.I."/>
            <person name="Petrushin I.S."/>
        </authorList>
    </citation>
    <scope>NUCLEOTIDE SEQUENCE [LARGE SCALE GENOMIC DNA]</scope>
    <source>
        <strain evidence="2 3">PLB02</strain>
    </source>
</reference>
<dbReference type="SUPFAM" id="SSF52129">
    <property type="entry name" value="Caspase-like"/>
    <property type="match status" value="1"/>
</dbReference>
<dbReference type="GO" id="GO:0006508">
    <property type="term" value="P:proteolysis"/>
    <property type="evidence" value="ECO:0007669"/>
    <property type="project" value="InterPro"/>
</dbReference>
<dbReference type="AlphaFoldDB" id="A0AAJ4MNK3"/>